<dbReference type="EMBL" id="CAJHJT010000034">
    <property type="protein sequence ID" value="CAD7004387.1"/>
    <property type="molecule type" value="Genomic_DNA"/>
</dbReference>
<organism evidence="1 2">
    <name type="scientific">Ceratitis capitata</name>
    <name type="common">Mediterranean fruit fly</name>
    <name type="synonym">Tephritis capitata</name>
    <dbReference type="NCBI Taxonomy" id="7213"/>
    <lineage>
        <taxon>Eukaryota</taxon>
        <taxon>Metazoa</taxon>
        <taxon>Ecdysozoa</taxon>
        <taxon>Arthropoda</taxon>
        <taxon>Hexapoda</taxon>
        <taxon>Insecta</taxon>
        <taxon>Pterygota</taxon>
        <taxon>Neoptera</taxon>
        <taxon>Endopterygota</taxon>
        <taxon>Diptera</taxon>
        <taxon>Brachycera</taxon>
        <taxon>Muscomorpha</taxon>
        <taxon>Tephritoidea</taxon>
        <taxon>Tephritidae</taxon>
        <taxon>Ceratitis</taxon>
        <taxon>Ceratitis</taxon>
    </lineage>
</organism>
<reference evidence="1" key="1">
    <citation type="submission" date="2020-11" db="EMBL/GenBank/DDBJ databases">
        <authorList>
            <person name="Whitehead M."/>
        </authorList>
    </citation>
    <scope>NUCLEOTIDE SEQUENCE</scope>
    <source>
        <strain evidence="1">EGII</strain>
    </source>
</reference>
<sequence>MYTSRKPSNFQQQLLRLEKIDFVQLLEVIKTVNGIPRTTLRCYIDKINNWLLREKKSSLLSHIATSLMPSTTCSSSMLRLPNHTTSLHDAWKSVGPLKLATPAKYLNQTK</sequence>
<keyword evidence="2" id="KW-1185">Reference proteome</keyword>
<name>A0A811V3E1_CERCA</name>
<proteinExistence type="predicted"/>
<evidence type="ECO:0000313" key="2">
    <source>
        <dbReference type="Proteomes" id="UP000606786"/>
    </source>
</evidence>
<dbReference type="AlphaFoldDB" id="A0A811V3E1"/>
<comment type="caution">
    <text evidence="1">The sequence shown here is derived from an EMBL/GenBank/DDBJ whole genome shotgun (WGS) entry which is preliminary data.</text>
</comment>
<accession>A0A811V3E1</accession>
<protein>
    <submittedName>
        <fullName evidence="1">(Mediterranean fruit fly) hypothetical protein</fullName>
    </submittedName>
</protein>
<gene>
    <name evidence="1" type="ORF">CCAP1982_LOCUS12797</name>
</gene>
<evidence type="ECO:0000313" key="1">
    <source>
        <dbReference type="EMBL" id="CAD7004387.1"/>
    </source>
</evidence>
<dbReference type="Proteomes" id="UP000606786">
    <property type="component" value="Unassembled WGS sequence"/>
</dbReference>